<feature type="compositionally biased region" description="Polar residues" evidence="2">
    <location>
        <begin position="436"/>
        <end position="447"/>
    </location>
</feature>
<dbReference type="EMBL" id="MH925247">
    <property type="protein sequence ID" value="QCF46597.1"/>
    <property type="molecule type" value="mRNA"/>
</dbReference>
<feature type="region of interest" description="Disordered" evidence="2">
    <location>
        <begin position="324"/>
        <end position="343"/>
    </location>
</feature>
<feature type="region of interest" description="Disordered" evidence="2">
    <location>
        <begin position="358"/>
        <end position="472"/>
    </location>
</feature>
<dbReference type="GO" id="GO:2000022">
    <property type="term" value="P:regulation of jasmonic acid mediated signaling pathway"/>
    <property type="evidence" value="ECO:0007669"/>
    <property type="project" value="TreeGrafter"/>
</dbReference>
<evidence type="ECO:0000313" key="4">
    <source>
        <dbReference type="EMBL" id="QCF46597.1"/>
    </source>
</evidence>
<dbReference type="AlphaFoldDB" id="A0A4D6QFU7"/>
<dbReference type="SMART" id="SM00979">
    <property type="entry name" value="TIFY"/>
    <property type="match status" value="1"/>
</dbReference>
<evidence type="ECO:0000256" key="2">
    <source>
        <dbReference type="SAM" id="MobiDB-lite"/>
    </source>
</evidence>
<dbReference type="GO" id="GO:0031347">
    <property type="term" value="P:regulation of defense response"/>
    <property type="evidence" value="ECO:0007669"/>
    <property type="project" value="TreeGrafter"/>
</dbReference>
<dbReference type="PANTHER" id="PTHR33077">
    <property type="entry name" value="PROTEIN TIFY 4A-RELATED-RELATED"/>
    <property type="match status" value="1"/>
</dbReference>
<protein>
    <submittedName>
        <fullName evidence="4">TIFY motif family protein</fullName>
    </submittedName>
</protein>
<dbReference type="GO" id="GO:0005634">
    <property type="term" value="C:nucleus"/>
    <property type="evidence" value="ECO:0007669"/>
    <property type="project" value="TreeGrafter"/>
</dbReference>
<feature type="region of interest" description="Disordered" evidence="2">
    <location>
        <begin position="182"/>
        <end position="235"/>
    </location>
</feature>
<name>A0A4D6QFU7_9BRYO</name>
<dbReference type="PROSITE" id="PS51320">
    <property type="entry name" value="TIFY"/>
    <property type="match status" value="1"/>
</dbReference>
<dbReference type="Pfam" id="PF06200">
    <property type="entry name" value="tify"/>
    <property type="match status" value="1"/>
</dbReference>
<proteinExistence type="evidence at transcript level"/>
<dbReference type="InterPro" id="IPR040390">
    <property type="entry name" value="TIFY/JAZ"/>
</dbReference>
<dbReference type="GO" id="GO:0009611">
    <property type="term" value="P:response to wounding"/>
    <property type="evidence" value="ECO:0007669"/>
    <property type="project" value="TreeGrafter"/>
</dbReference>
<gene>
    <name evidence="4" type="primary">JAZ</name>
</gene>
<feature type="compositionally biased region" description="Low complexity" evidence="2">
    <location>
        <begin position="10"/>
        <end position="20"/>
    </location>
</feature>
<feature type="region of interest" description="Disordered" evidence="2">
    <location>
        <begin position="1"/>
        <end position="20"/>
    </location>
</feature>
<feature type="region of interest" description="Disordered" evidence="2">
    <location>
        <begin position="295"/>
        <end position="314"/>
    </location>
</feature>
<sequence length="472" mass="50245">MKGKGHVDDGSGSSLGSTSAGDTVWDPEALYRAMLTRSGLSMLAGTGFHGRSLTGNLGLRFGKPPLHGNENGNGNGIGGSSSALVVEQQQQPQVQPLSPDVIRRLSMDECWRLILELGMRWPAWNGTTAFQTTPGVKKEIDDSTFDGGHHLHTQPDNTQLQEQEFLKRLANRALEALAAQAPRSLHGRVSGARMPAPKQTTPERLAPPPTLPVSQRPMSSGKPPISTQEMPAPKPILTRPRTAEMTIFYDGIVNVSDNVPVDKARIIMMYAEKAGVSAQAEALSQKARFVAPSSGASCQASHVGPSQKDLQDSQASTKVALLAGPSSSVPCNPARSVTPVQSSTFNETLERARAALAQGKAPLAQGKVTVTTQPRQPRPLRQNVMVKPLPNARRNSLARFLDSRKRQSSSEEGSPKKPAIGDGGPSDADDLKGSGKPSNTPLCSQSSKESKETDIAVSNNNAIVDRAPSHPR</sequence>
<evidence type="ECO:0000256" key="1">
    <source>
        <dbReference type="ARBA" id="ARBA00008614"/>
    </source>
</evidence>
<feature type="compositionally biased region" description="Basic and acidic residues" evidence="2">
    <location>
        <begin position="401"/>
        <end position="415"/>
    </location>
</feature>
<dbReference type="InterPro" id="IPR010399">
    <property type="entry name" value="Tify_dom"/>
</dbReference>
<dbReference type="PANTHER" id="PTHR33077:SF60">
    <property type="entry name" value="TIFY DOMAIN-CONTAINING PROTEIN"/>
    <property type="match status" value="1"/>
</dbReference>
<feature type="domain" description="Tify" evidence="3">
    <location>
        <begin position="238"/>
        <end position="273"/>
    </location>
</feature>
<organism evidence="4">
    <name type="scientific">Pohlia nutans</name>
    <dbReference type="NCBI Taxonomy" id="140635"/>
    <lineage>
        <taxon>Eukaryota</taxon>
        <taxon>Viridiplantae</taxon>
        <taxon>Streptophyta</taxon>
        <taxon>Embryophyta</taxon>
        <taxon>Bryophyta</taxon>
        <taxon>Bryophytina</taxon>
        <taxon>Bryopsida</taxon>
        <taxon>Bryidae</taxon>
        <taxon>Bryanae</taxon>
        <taxon>Bryales</taxon>
        <taxon>Mniaceae</taxon>
        <taxon>Pohlia</taxon>
    </lineage>
</organism>
<accession>A0A4D6QFU7</accession>
<reference evidence="4" key="1">
    <citation type="submission" date="2018-09" db="EMBL/GenBank/DDBJ databases">
        <title>Transcriptome sequencing and physiological analysis of Pohlia nutans under salt stress reveal the important roles of ROS-scavenging system.</title>
        <authorList>
            <person name="Zhang W."/>
            <person name="Liu S."/>
            <person name="Li C."/>
            <person name="Zhang P."/>
            <person name="Zhang P."/>
        </authorList>
    </citation>
    <scope>NUCLEOTIDE SEQUENCE</scope>
    <source>
        <strain evidence="4">Antarctic Moss No.L</strain>
    </source>
</reference>
<comment type="similarity">
    <text evidence="1">Belongs to the TIFY/JAZ family.</text>
</comment>
<evidence type="ECO:0000259" key="3">
    <source>
        <dbReference type="PROSITE" id="PS51320"/>
    </source>
</evidence>